<keyword evidence="3" id="KW-1185">Reference proteome</keyword>
<reference evidence="2 3" key="1">
    <citation type="journal article" date="2023" name="Plants (Basel)">
        <title>Bridging the Gap: Combining Genomics and Transcriptomics Approaches to Understand Stylosanthes scabra, an Orphan Legume from the Brazilian Caatinga.</title>
        <authorList>
            <person name="Ferreira-Neto J.R.C."/>
            <person name="da Silva M.D."/>
            <person name="Binneck E."/>
            <person name="de Melo N.F."/>
            <person name="da Silva R.H."/>
            <person name="de Melo A.L.T.M."/>
            <person name="Pandolfi V."/>
            <person name="Bustamante F.O."/>
            <person name="Brasileiro-Vidal A.C."/>
            <person name="Benko-Iseppon A.M."/>
        </authorList>
    </citation>
    <scope>NUCLEOTIDE SEQUENCE [LARGE SCALE GENOMIC DNA]</scope>
    <source>
        <tissue evidence="2">Leaves</tissue>
    </source>
</reference>
<comment type="caution">
    <text evidence="2">The sequence shown here is derived from an EMBL/GenBank/DDBJ whole genome shotgun (WGS) entry which is preliminary data.</text>
</comment>
<evidence type="ECO:0000313" key="3">
    <source>
        <dbReference type="Proteomes" id="UP001341840"/>
    </source>
</evidence>
<dbReference type="InterPro" id="IPR012340">
    <property type="entry name" value="NA-bd_OB-fold"/>
</dbReference>
<feature type="compositionally biased region" description="Basic and acidic residues" evidence="1">
    <location>
        <begin position="274"/>
        <end position="283"/>
    </location>
</feature>
<dbReference type="Proteomes" id="UP001341840">
    <property type="component" value="Unassembled WGS sequence"/>
</dbReference>
<proteinExistence type="predicted"/>
<dbReference type="EMBL" id="JASCZI010060435">
    <property type="protein sequence ID" value="MED6131351.1"/>
    <property type="molecule type" value="Genomic_DNA"/>
</dbReference>
<feature type="region of interest" description="Disordered" evidence="1">
    <location>
        <begin position="262"/>
        <end position="283"/>
    </location>
</feature>
<evidence type="ECO:0000256" key="1">
    <source>
        <dbReference type="SAM" id="MobiDB-lite"/>
    </source>
</evidence>
<evidence type="ECO:0000313" key="2">
    <source>
        <dbReference type="EMBL" id="MED6131351.1"/>
    </source>
</evidence>
<organism evidence="2 3">
    <name type="scientific">Stylosanthes scabra</name>
    <dbReference type="NCBI Taxonomy" id="79078"/>
    <lineage>
        <taxon>Eukaryota</taxon>
        <taxon>Viridiplantae</taxon>
        <taxon>Streptophyta</taxon>
        <taxon>Embryophyta</taxon>
        <taxon>Tracheophyta</taxon>
        <taxon>Spermatophyta</taxon>
        <taxon>Magnoliopsida</taxon>
        <taxon>eudicotyledons</taxon>
        <taxon>Gunneridae</taxon>
        <taxon>Pentapetalae</taxon>
        <taxon>rosids</taxon>
        <taxon>fabids</taxon>
        <taxon>Fabales</taxon>
        <taxon>Fabaceae</taxon>
        <taxon>Papilionoideae</taxon>
        <taxon>50 kb inversion clade</taxon>
        <taxon>dalbergioids sensu lato</taxon>
        <taxon>Dalbergieae</taxon>
        <taxon>Pterocarpus clade</taxon>
        <taxon>Stylosanthes</taxon>
    </lineage>
</organism>
<sequence length="283" mass="32184">MIFQTVKTSIQSHYATFKLIIYPTLPDVDGFRTRLLGDQPSASVRITQVTSQGGSAAINNLRRCTEKVMNIEQVMDREDEGQLWIARYKVEIVVCDGTGGISLLLWDNHVLRLCGKTAEQIKIEAVNRCYCFSKFNMFLVDCLYHLQLSLFFNHGQRDEQYPETLDLMMEKVLLFRIHVRSGHLKRTVNVYSVAALCNDDELVAINLLKDFVINGSDSQMLSLEDCVTSNNNVANCKRYSSVMINNREEALLVPKLEDEQHSTNRLSKNGLKRGIVENADRGN</sequence>
<name>A0ABU6S4K7_9FABA</name>
<dbReference type="Gene3D" id="2.40.50.140">
    <property type="entry name" value="Nucleic acid-binding proteins"/>
    <property type="match status" value="1"/>
</dbReference>
<accession>A0ABU6S4K7</accession>
<gene>
    <name evidence="2" type="ORF">PIB30_008997</name>
</gene>
<protein>
    <submittedName>
        <fullName evidence="2">Uncharacterized protein</fullName>
    </submittedName>
</protein>